<feature type="region of interest" description="Disordered" evidence="1">
    <location>
        <begin position="1"/>
        <end position="26"/>
    </location>
</feature>
<proteinExistence type="predicted"/>
<dbReference type="AlphaFoldDB" id="A0AAD6IUF4"/>
<keyword evidence="2" id="KW-0472">Membrane</keyword>
<feature type="transmembrane region" description="Helical" evidence="2">
    <location>
        <begin position="220"/>
        <end position="241"/>
    </location>
</feature>
<sequence>MEEEKEHPARYPPAPSVVTVSDSESCPETIIEKEDFDSTSTVEIAATDNTSNDSLPPSPHVHVHAPVPRRDSNPWTWDPLAKISPKLDPHKPPEKLSMCPHCRRVETGLTRLPPLEDLPPSNYYRFRDEESRLPPLETLPPTRRYRFDDIANQGTARVYPDPPEIKCELDHPPFLCLLPLILMNLAYLSWLIADLCYSYGPYTRFKPYFTSSGVELNRGMEIFAGVFLFLTNMAFLCKIVFRGPNYNGPSISQASRGDKKWVARAAIFGCLPVIMLIIMAAIRKNMQVVLLTDKPVPTCENLGYPTRLQFEVLDHATVRSNQTGLYNNVTISSNSTSATLQFETIYDPEALQNTFVLSNTKGDIHDVLIDYFLTSRQYTVKSHSTNETDNPLPEYAGGSWQEAPGLGFQNLVPQMQSKKVNKWQIKAFSDGSFLELFPSGPGVDEKKAWLRTLDRRDTKRNTYMEACTMGGVEDVSTLVPAGVLLIEFAKNVYDTTN</sequence>
<dbReference type="Proteomes" id="UP001221413">
    <property type="component" value="Unassembled WGS sequence"/>
</dbReference>
<keyword evidence="2" id="KW-0812">Transmembrane</keyword>
<evidence type="ECO:0000256" key="2">
    <source>
        <dbReference type="SAM" id="Phobius"/>
    </source>
</evidence>
<feature type="transmembrane region" description="Helical" evidence="2">
    <location>
        <begin position="261"/>
        <end position="282"/>
    </location>
</feature>
<name>A0AAD6IUF4_DREDA</name>
<protein>
    <submittedName>
        <fullName evidence="3">Uncharacterized protein</fullName>
    </submittedName>
</protein>
<keyword evidence="2" id="KW-1133">Transmembrane helix</keyword>
<comment type="caution">
    <text evidence="3">The sequence shown here is derived from an EMBL/GenBank/DDBJ whole genome shotgun (WGS) entry which is preliminary data.</text>
</comment>
<organism evidence="3 4">
    <name type="scientific">Drechslerella dactyloides</name>
    <name type="common">Nematode-trapping fungus</name>
    <name type="synonym">Arthrobotrys dactyloides</name>
    <dbReference type="NCBI Taxonomy" id="74499"/>
    <lineage>
        <taxon>Eukaryota</taxon>
        <taxon>Fungi</taxon>
        <taxon>Dikarya</taxon>
        <taxon>Ascomycota</taxon>
        <taxon>Pezizomycotina</taxon>
        <taxon>Orbiliomycetes</taxon>
        <taxon>Orbiliales</taxon>
        <taxon>Orbiliaceae</taxon>
        <taxon>Drechslerella</taxon>
    </lineage>
</organism>
<accession>A0AAD6IUF4</accession>
<evidence type="ECO:0000313" key="3">
    <source>
        <dbReference type="EMBL" id="KAJ6257850.1"/>
    </source>
</evidence>
<reference evidence="3" key="1">
    <citation type="submission" date="2023-01" db="EMBL/GenBank/DDBJ databases">
        <title>The chitinases involved in constricting ring structure development in the nematode-trapping fungus Drechslerella dactyloides.</title>
        <authorList>
            <person name="Wang R."/>
            <person name="Zhang L."/>
            <person name="Tang P."/>
            <person name="Li S."/>
            <person name="Liang L."/>
        </authorList>
    </citation>
    <scope>NUCLEOTIDE SEQUENCE</scope>
    <source>
        <strain evidence="3">YMF1.00031</strain>
    </source>
</reference>
<keyword evidence="4" id="KW-1185">Reference proteome</keyword>
<evidence type="ECO:0000313" key="4">
    <source>
        <dbReference type="Proteomes" id="UP001221413"/>
    </source>
</evidence>
<dbReference type="EMBL" id="JAQGDS010000010">
    <property type="protein sequence ID" value="KAJ6257850.1"/>
    <property type="molecule type" value="Genomic_DNA"/>
</dbReference>
<feature type="transmembrane region" description="Helical" evidence="2">
    <location>
        <begin position="174"/>
        <end position="200"/>
    </location>
</feature>
<evidence type="ECO:0000256" key="1">
    <source>
        <dbReference type="SAM" id="MobiDB-lite"/>
    </source>
</evidence>
<gene>
    <name evidence="3" type="ORF">Dda_7639</name>
</gene>